<dbReference type="Proteomes" id="UP000652761">
    <property type="component" value="Unassembled WGS sequence"/>
</dbReference>
<name>A0A843WNB7_COLES</name>
<evidence type="ECO:0000313" key="1">
    <source>
        <dbReference type="EMBL" id="MQM12102.1"/>
    </source>
</evidence>
<sequence>MSFRSRKTFISHSEIAILSSDSLDYANRWLSPYPGAAQSQRSEVMFNSTRDLLPSSDSLDYANRWLSPHAEPSSHSDRKSCSTRLEISSPAKELGITFRKGVGIAYVTTIRNRHSETLDRALVSRNYVPGPKYPRERVY</sequence>
<reference evidence="1" key="1">
    <citation type="submission" date="2017-07" db="EMBL/GenBank/DDBJ databases">
        <title>Taro Niue Genome Assembly and Annotation.</title>
        <authorList>
            <person name="Atibalentja N."/>
            <person name="Keating K."/>
            <person name="Fields C.J."/>
        </authorList>
    </citation>
    <scope>NUCLEOTIDE SEQUENCE</scope>
    <source>
        <strain evidence="1">Niue_2</strain>
        <tissue evidence="1">Leaf</tissue>
    </source>
</reference>
<comment type="caution">
    <text evidence="1">The sequence shown here is derived from an EMBL/GenBank/DDBJ whole genome shotgun (WGS) entry which is preliminary data.</text>
</comment>
<gene>
    <name evidence="1" type="ORF">Taro_045013</name>
</gene>
<keyword evidence="2" id="KW-1185">Reference proteome</keyword>
<dbReference type="AlphaFoldDB" id="A0A843WNB7"/>
<evidence type="ECO:0000313" key="2">
    <source>
        <dbReference type="Proteomes" id="UP000652761"/>
    </source>
</evidence>
<dbReference type="EMBL" id="NMUH01005196">
    <property type="protein sequence ID" value="MQM12102.1"/>
    <property type="molecule type" value="Genomic_DNA"/>
</dbReference>
<accession>A0A843WNB7</accession>
<proteinExistence type="predicted"/>
<organism evidence="1 2">
    <name type="scientific">Colocasia esculenta</name>
    <name type="common">Wild taro</name>
    <name type="synonym">Arum esculentum</name>
    <dbReference type="NCBI Taxonomy" id="4460"/>
    <lineage>
        <taxon>Eukaryota</taxon>
        <taxon>Viridiplantae</taxon>
        <taxon>Streptophyta</taxon>
        <taxon>Embryophyta</taxon>
        <taxon>Tracheophyta</taxon>
        <taxon>Spermatophyta</taxon>
        <taxon>Magnoliopsida</taxon>
        <taxon>Liliopsida</taxon>
        <taxon>Araceae</taxon>
        <taxon>Aroideae</taxon>
        <taxon>Colocasieae</taxon>
        <taxon>Colocasia</taxon>
    </lineage>
</organism>
<protein>
    <submittedName>
        <fullName evidence="1">Uncharacterized protein</fullName>
    </submittedName>
</protein>